<feature type="compositionally biased region" description="Polar residues" evidence="1">
    <location>
        <begin position="41"/>
        <end position="54"/>
    </location>
</feature>
<dbReference type="Proteomes" id="UP000054843">
    <property type="component" value="Unassembled WGS sequence"/>
</dbReference>
<reference evidence="2 3" key="1">
    <citation type="submission" date="2015-01" db="EMBL/GenBank/DDBJ databases">
        <title>Evolution of Trichinella species and genotypes.</title>
        <authorList>
            <person name="Korhonen P.K."/>
            <person name="Edoardo P."/>
            <person name="Giuseppe L.R."/>
            <person name="Gasser R.B."/>
        </authorList>
    </citation>
    <scope>NUCLEOTIDE SEQUENCE [LARGE SCALE GENOMIC DNA]</scope>
    <source>
        <strain evidence="2">ISS1980</strain>
    </source>
</reference>
<organism evidence="2 3">
    <name type="scientific">Trichinella papuae</name>
    <dbReference type="NCBI Taxonomy" id="268474"/>
    <lineage>
        <taxon>Eukaryota</taxon>
        <taxon>Metazoa</taxon>
        <taxon>Ecdysozoa</taxon>
        <taxon>Nematoda</taxon>
        <taxon>Enoplea</taxon>
        <taxon>Dorylaimia</taxon>
        <taxon>Trichinellida</taxon>
        <taxon>Trichinellidae</taxon>
        <taxon>Trichinella</taxon>
    </lineage>
</organism>
<proteinExistence type="predicted"/>
<dbReference type="AlphaFoldDB" id="A0A0V1M1W0"/>
<dbReference type="EMBL" id="JYDO01000339">
    <property type="protein sequence ID" value="KRZ65532.1"/>
    <property type="molecule type" value="Genomic_DNA"/>
</dbReference>
<protein>
    <submittedName>
        <fullName evidence="2">Uncharacterized protein</fullName>
    </submittedName>
</protein>
<comment type="caution">
    <text evidence="2">The sequence shown here is derived from an EMBL/GenBank/DDBJ whole genome shotgun (WGS) entry which is preliminary data.</text>
</comment>
<gene>
    <name evidence="2" type="ORF">T10_7238</name>
</gene>
<evidence type="ECO:0000313" key="2">
    <source>
        <dbReference type="EMBL" id="KRZ65532.1"/>
    </source>
</evidence>
<feature type="region of interest" description="Disordered" evidence="1">
    <location>
        <begin position="1"/>
        <end position="63"/>
    </location>
</feature>
<feature type="compositionally biased region" description="Polar residues" evidence="1">
    <location>
        <begin position="1"/>
        <end position="10"/>
    </location>
</feature>
<evidence type="ECO:0000313" key="3">
    <source>
        <dbReference type="Proteomes" id="UP000054843"/>
    </source>
</evidence>
<keyword evidence="3" id="KW-1185">Reference proteome</keyword>
<sequence length="63" mass="7003">MDMPVPTTSACCEKPDKNIDSQGAEFLGRKPPRCDKKGSSPEFSQFTFNHNSDTAMHGEQSPW</sequence>
<name>A0A0V1M1W0_9BILA</name>
<accession>A0A0V1M1W0</accession>
<evidence type="ECO:0000256" key="1">
    <source>
        <dbReference type="SAM" id="MobiDB-lite"/>
    </source>
</evidence>